<feature type="signal peptide" evidence="1">
    <location>
        <begin position="1"/>
        <end position="19"/>
    </location>
</feature>
<evidence type="ECO:0000313" key="4">
    <source>
        <dbReference type="Proteomes" id="UP000663829"/>
    </source>
</evidence>
<dbReference type="EMBL" id="CAJOBC010002571">
    <property type="protein sequence ID" value="CAF3739871.1"/>
    <property type="molecule type" value="Genomic_DNA"/>
</dbReference>
<dbReference type="Proteomes" id="UP000681722">
    <property type="component" value="Unassembled WGS sequence"/>
</dbReference>
<proteinExistence type="predicted"/>
<evidence type="ECO:0008006" key="5">
    <source>
        <dbReference type="Google" id="ProtNLM"/>
    </source>
</evidence>
<sequence length="70" mass="7963">MNGSFILLTTMAHISMSLCELTNLTIYNNLEIFNATNYVSDVLVPQQLFDQQTDNYMKLFVSSTTMATFI</sequence>
<keyword evidence="1" id="KW-0732">Signal</keyword>
<gene>
    <name evidence="2" type="ORF">GPM918_LOCUS11999</name>
    <name evidence="3" type="ORF">SRO942_LOCUS12000</name>
</gene>
<organism evidence="2 4">
    <name type="scientific">Didymodactylos carnosus</name>
    <dbReference type="NCBI Taxonomy" id="1234261"/>
    <lineage>
        <taxon>Eukaryota</taxon>
        <taxon>Metazoa</taxon>
        <taxon>Spiralia</taxon>
        <taxon>Gnathifera</taxon>
        <taxon>Rotifera</taxon>
        <taxon>Eurotatoria</taxon>
        <taxon>Bdelloidea</taxon>
        <taxon>Philodinida</taxon>
        <taxon>Philodinidae</taxon>
        <taxon>Didymodactylos</taxon>
    </lineage>
</organism>
<dbReference type="EMBL" id="CAJNOQ010002571">
    <property type="protein sequence ID" value="CAF0966354.1"/>
    <property type="molecule type" value="Genomic_DNA"/>
</dbReference>
<evidence type="ECO:0000313" key="3">
    <source>
        <dbReference type="EMBL" id="CAF3739871.1"/>
    </source>
</evidence>
<feature type="chain" id="PRO_5036224252" description="Fusion protein" evidence="1">
    <location>
        <begin position="20"/>
        <end position="70"/>
    </location>
</feature>
<dbReference type="AlphaFoldDB" id="A0A814EA56"/>
<evidence type="ECO:0000313" key="2">
    <source>
        <dbReference type="EMBL" id="CAF0966354.1"/>
    </source>
</evidence>
<accession>A0A814EA56</accession>
<keyword evidence="4" id="KW-1185">Reference proteome</keyword>
<evidence type="ECO:0000256" key="1">
    <source>
        <dbReference type="SAM" id="SignalP"/>
    </source>
</evidence>
<comment type="caution">
    <text evidence="2">The sequence shown here is derived from an EMBL/GenBank/DDBJ whole genome shotgun (WGS) entry which is preliminary data.</text>
</comment>
<dbReference type="Proteomes" id="UP000663829">
    <property type="component" value="Unassembled WGS sequence"/>
</dbReference>
<reference evidence="2" key="1">
    <citation type="submission" date="2021-02" db="EMBL/GenBank/DDBJ databases">
        <authorList>
            <person name="Nowell W R."/>
        </authorList>
    </citation>
    <scope>NUCLEOTIDE SEQUENCE</scope>
</reference>
<name>A0A814EA56_9BILA</name>
<protein>
    <recommendedName>
        <fullName evidence="5">Fusion protein</fullName>
    </recommendedName>
</protein>